<accession>F2UHJ8</accession>
<dbReference type="PANTHER" id="PTHR10663">
    <property type="entry name" value="GUANYL-NUCLEOTIDE EXCHANGE FACTOR"/>
    <property type="match status" value="1"/>
</dbReference>
<dbReference type="SUPFAM" id="SSF48425">
    <property type="entry name" value="Sec7 domain"/>
    <property type="match status" value="1"/>
</dbReference>
<dbReference type="GO" id="GO:0032012">
    <property type="term" value="P:regulation of ARF protein signal transduction"/>
    <property type="evidence" value="ECO:0007669"/>
    <property type="project" value="InterPro"/>
</dbReference>
<dbReference type="InterPro" id="IPR000904">
    <property type="entry name" value="Sec7_dom"/>
</dbReference>
<dbReference type="Gene3D" id="1.10.1000.11">
    <property type="entry name" value="Arf Nucleotide-binding Site Opener,domain 2"/>
    <property type="match status" value="1"/>
</dbReference>
<dbReference type="GO" id="GO:0005085">
    <property type="term" value="F:guanyl-nucleotide exchange factor activity"/>
    <property type="evidence" value="ECO:0007669"/>
    <property type="project" value="InterPro"/>
</dbReference>
<dbReference type="InParanoid" id="F2UHJ8"/>
<dbReference type="InterPro" id="IPR023394">
    <property type="entry name" value="Sec7_C_sf"/>
</dbReference>
<dbReference type="CDD" id="cd00171">
    <property type="entry name" value="Sec7"/>
    <property type="match status" value="1"/>
</dbReference>
<evidence type="ECO:0000313" key="3">
    <source>
        <dbReference type="EMBL" id="EGD76597.1"/>
    </source>
</evidence>
<reference evidence="3" key="1">
    <citation type="submission" date="2009-08" db="EMBL/GenBank/DDBJ databases">
        <title>Annotation of Salpingoeca rosetta.</title>
        <authorList>
            <consortium name="The Broad Institute Genome Sequencing Platform"/>
            <person name="Russ C."/>
            <person name="Cuomo C."/>
            <person name="Burger G."/>
            <person name="Gray M.W."/>
            <person name="Holland P.W.H."/>
            <person name="King N."/>
            <person name="Lang F.B.F."/>
            <person name="Roger A.J."/>
            <person name="Ruiz-Trillo I."/>
            <person name="Young S.K."/>
            <person name="Zeng Q."/>
            <person name="Gargeya S."/>
            <person name="Alvarado L."/>
            <person name="Berlin A."/>
            <person name="Chapman S.B."/>
            <person name="Chen Z."/>
            <person name="Freedman E."/>
            <person name="Gellesch M."/>
            <person name="Goldberg J."/>
            <person name="Griggs A."/>
            <person name="Gujja S."/>
            <person name="Heilman E."/>
            <person name="Heiman D."/>
            <person name="Howarth C."/>
            <person name="Mehta T."/>
            <person name="Neiman D."/>
            <person name="Pearson M."/>
            <person name="Roberts A."/>
            <person name="Saif S."/>
            <person name="Shea T."/>
            <person name="Shenoy N."/>
            <person name="Sisk P."/>
            <person name="Stolte C."/>
            <person name="Sykes S."/>
            <person name="White J."/>
            <person name="Yandava C."/>
            <person name="Haas B."/>
            <person name="Nusbaum C."/>
            <person name="Birren B."/>
        </authorList>
    </citation>
    <scope>NUCLEOTIDE SEQUENCE [LARGE SCALE GENOMIC DNA]</scope>
    <source>
        <strain evidence="3">ATCC 50818</strain>
    </source>
</reference>
<feature type="region of interest" description="Disordered" evidence="1">
    <location>
        <begin position="1"/>
        <end position="23"/>
    </location>
</feature>
<dbReference type="FunFam" id="1.10.1000.11:FF:000002">
    <property type="entry name" value="Cytohesin 1"/>
    <property type="match status" value="1"/>
</dbReference>
<dbReference type="InterPro" id="IPR035999">
    <property type="entry name" value="Sec7_dom_sf"/>
</dbReference>
<protein>
    <recommendedName>
        <fullName evidence="2">SEC7 domain-containing protein</fullName>
    </recommendedName>
</protein>
<dbReference type="Pfam" id="PF15410">
    <property type="entry name" value="PH_9"/>
    <property type="match status" value="1"/>
</dbReference>
<dbReference type="Gene3D" id="2.30.29.30">
    <property type="entry name" value="Pleckstrin-homology domain (PH domain)/Phosphotyrosine-binding domain (PTB)"/>
    <property type="match status" value="1"/>
</dbReference>
<dbReference type="InterPro" id="IPR041681">
    <property type="entry name" value="PH_9"/>
</dbReference>
<dbReference type="RefSeq" id="XP_004991511.1">
    <property type="nucleotide sequence ID" value="XM_004991454.1"/>
</dbReference>
<feature type="domain" description="SEC7" evidence="2">
    <location>
        <begin position="10"/>
        <end position="164"/>
    </location>
</feature>
<feature type="compositionally biased region" description="Basic and acidic residues" evidence="1">
    <location>
        <begin position="1"/>
        <end position="21"/>
    </location>
</feature>
<dbReference type="PROSITE" id="PS50190">
    <property type="entry name" value="SEC7"/>
    <property type="match status" value="1"/>
</dbReference>
<dbReference type="eggNOG" id="KOG0932">
    <property type="taxonomic scope" value="Eukaryota"/>
</dbReference>
<dbReference type="Pfam" id="PF01369">
    <property type="entry name" value="Sec7"/>
    <property type="match status" value="1"/>
</dbReference>
<keyword evidence="4" id="KW-1185">Reference proteome</keyword>
<dbReference type="EMBL" id="GL832974">
    <property type="protein sequence ID" value="EGD76597.1"/>
    <property type="molecule type" value="Genomic_DNA"/>
</dbReference>
<dbReference type="AlphaFoldDB" id="F2UHJ8"/>
<proteinExistence type="predicted"/>
<name>F2UHJ8_SALR5</name>
<dbReference type="InterPro" id="IPR011993">
    <property type="entry name" value="PH-like_dom_sf"/>
</dbReference>
<evidence type="ECO:0000256" key="1">
    <source>
        <dbReference type="SAM" id="MobiDB-lite"/>
    </source>
</evidence>
<gene>
    <name evidence="3" type="ORF">PTSG_07714</name>
</gene>
<dbReference type="SUPFAM" id="SSF50729">
    <property type="entry name" value="PH domain-like"/>
    <property type="match status" value="1"/>
</dbReference>
<dbReference type="Proteomes" id="UP000007799">
    <property type="component" value="Unassembled WGS sequence"/>
</dbReference>
<dbReference type="OrthoDB" id="2157641at2759"/>
<evidence type="ECO:0000313" key="4">
    <source>
        <dbReference type="Proteomes" id="UP000007799"/>
    </source>
</evidence>
<dbReference type="KEGG" id="sre:PTSG_07714"/>
<dbReference type="SMART" id="SM00222">
    <property type="entry name" value="Sec7"/>
    <property type="match status" value="1"/>
</dbReference>
<dbReference type="GeneID" id="16072071"/>
<organism evidence="4">
    <name type="scientific">Salpingoeca rosetta (strain ATCC 50818 / BSB-021)</name>
    <dbReference type="NCBI Taxonomy" id="946362"/>
    <lineage>
        <taxon>Eukaryota</taxon>
        <taxon>Choanoflagellata</taxon>
        <taxon>Craspedida</taxon>
        <taxon>Salpingoecidae</taxon>
        <taxon>Salpingoeca</taxon>
    </lineage>
</organism>
<dbReference type="PANTHER" id="PTHR10663:SF376">
    <property type="entry name" value="PH AND SEC7 DOMAIN-CONTAINING PROTEIN"/>
    <property type="match status" value="1"/>
</dbReference>
<sequence length="318" mass="36647">MSRRQEAGVSPEERRRARETAHSMYEGRGINKDEIARVIGAESKYERLVCMYYLQLFDFKAQDIVSAIRRFLSHFALNAEAQEIDRIMYSFAERYCEQNPTEYSVDAIHALAMAILLLNTDLHTPNNTRRMRQDQFIYNLAALNDGADFPRQLLQDIYNSIKAEQLVPVATHDKTAASHGAQQDNAGRPSFSVLRGRPSRVLDAFFLGEPIEPPTLEEIIQQKDTFDAFQARTSFRHRAWRTLHAAICGRYLIFHKSSFQPRSIQDYGHNVYDVVLLYHAFCRRALEYTKRDHVFELTTATGRRMLFTVPCVSTNAVS</sequence>
<evidence type="ECO:0000259" key="2">
    <source>
        <dbReference type="PROSITE" id="PS50190"/>
    </source>
</evidence>